<sequence length="121" mass="13959">MVTDLDLLSALMLMEAVPLFASEESVFKHGKILRAMNQRTLASELVRARMGELDKLREMLEKIQRSLGEILAVQLELQDRFEEKQERIYELKAELHEVRADQDDDLSFGVLLEMAVSKLKL</sequence>
<organism evidence="2 3">
    <name type="scientific">Phytophthora rubi</name>
    <dbReference type="NCBI Taxonomy" id="129364"/>
    <lineage>
        <taxon>Eukaryota</taxon>
        <taxon>Sar</taxon>
        <taxon>Stramenopiles</taxon>
        <taxon>Oomycota</taxon>
        <taxon>Peronosporomycetes</taxon>
        <taxon>Peronosporales</taxon>
        <taxon>Peronosporaceae</taxon>
        <taxon>Phytophthora</taxon>
    </lineage>
</organism>
<evidence type="ECO:0000256" key="1">
    <source>
        <dbReference type="SAM" id="Coils"/>
    </source>
</evidence>
<evidence type="ECO:0000313" key="3">
    <source>
        <dbReference type="Proteomes" id="UP000435112"/>
    </source>
</evidence>
<dbReference type="OrthoDB" id="128535at2759"/>
<dbReference type="Proteomes" id="UP000435112">
    <property type="component" value="Unassembled WGS sequence"/>
</dbReference>
<dbReference type="AlphaFoldDB" id="A0A6A3IRB1"/>
<comment type="caution">
    <text evidence="2">The sequence shown here is derived from an EMBL/GenBank/DDBJ whole genome shotgun (WGS) entry which is preliminary data.</text>
</comment>
<feature type="coiled-coil region" evidence="1">
    <location>
        <begin position="74"/>
        <end position="101"/>
    </location>
</feature>
<reference evidence="2 3" key="1">
    <citation type="submission" date="2018-09" db="EMBL/GenBank/DDBJ databases">
        <title>Genomic investigation of the strawberry pathogen Phytophthora fragariae indicates pathogenicity is determined by transcriptional variation in three key races.</title>
        <authorList>
            <person name="Adams T.M."/>
            <person name="Armitage A.D."/>
            <person name="Sobczyk M.K."/>
            <person name="Bates H.J."/>
            <person name="Dunwell J.M."/>
            <person name="Nellist C.F."/>
            <person name="Harrison R.J."/>
        </authorList>
    </citation>
    <scope>NUCLEOTIDE SEQUENCE [LARGE SCALE GENOMIC DNA]</scope>
    <source>
        <strain evidence="2 3">SCRP324</strain>
    </source>
</reference>
<protein>
    <submittedName>
        <fullName evidence="2">Uncharacterized protein</fullName>
    </submittedName>
</protein>
<evidence type="ECO:0000313" key="2">
    <source>
        <dbReference type="EMBL" id="KAE8983268.1"/>
    </source>
</evidence>
<keyword evidence="1" id="KW-0175">Coiled coil</keyword>
<name>A0A6A3IRB1_9STRA</name>
<gene>
    <name evidence="2" type="ORF">PR002_g23303</name>
</gene>
<dbReference type="EMBL" id="QXFU01002642">
    <property type="protein sequence ID" value="KAE8983268.1"/>
    <property type="molecule type" value="Genomic_DNA"/>
</dbReference>
<proteinExistence type="predicted"/>
<accession>A0A6A3IRB1</accession>